<evidence type="ECO:0000256" key="4">
    <source>
        <dbReference type="ARBA" id="ARBA00023136"/>
    </source>
</evidence>
<feature type="transmembrane region" description="Helical" evidence="5">
    <location>
        <begin position="108"/>
        <end position="131"/>
    </location>
</feature>
<proteinExistence type="predicted"/>
<keyword evidence="8" id="KW-1185">Reference proteome</keyword>
<dbReference type="EMBL" id="JXNT01000002">
    <property type="protein sequence ID" value="ODM21997.1"/>
    <property type="molecule type" value="Genomic_DNA"/>
</dbReference>
<feature type="domain" description="MARVEL" evidence="6">
    <location>
        <begin position="11"/>
        <end position="128"/>
    </location>
</feature>
<dbReference type="AlphaFoldDB" id="A0A1E3BM78"/>
<dbReference type="PANTHER" id="PTHR37451:SF1">
    <property type="entry name" value="MARVEL DOMAIN-CONTAINING PROTEIN"/>
    <property type="match status" value="1"/>
</dbReference>
<feature type="transmembrane region" description="Helical" evidence="5">
    <location>
        <begin position="12"/>
        <end position="35"/>
    </location>
</feature>
<evidence type="ECO:0000256" key="3">
    <source>
        <dbReference type="ARBA" id="ARBA00022989"/>
    </source>
</evidence>
<keyword evidence="4 5" id="KW-0472">Membrane</keyword>
<dbReference type="VEuPathDB" id="FungiDB:SI65_02841"/>
<dbReference type="Proteomes" id="UP000094569">
    <property type="component" value="Unassembled WGS sequence"/>
</dbReference>
<dbReference type="STRING" id="573508.A0A1E3BM78"/>
<gene>
    <name evidence="7" type="ORF">SI65_02841</name>
</gene>
<accession>A0A1E3BM78</accession>
<evidence type="ECO:0000256" key="2">
    <source>
        <dbReference type="ARBA" id="ARBA00022692"/>
    </source>
</evidence>
<feature type="transmembrane region" description="Helical" evidence="5">
    <location>
        <begin position="71"/>
        <end position="93"/>
    </location>
</feature>
<dbReference type="GO" id="GO:0016020">
    <property type="term" value="C:membrane"/>
    <property type="evidence" value="ECO:0007669"/>
    <property type="project" value="UniProtKB-SubCell"/>
</dbReference>
<comment type="caution">
    <text evidence="7">The sequence shown here is derived from an EMBL/GenBank/DDBJ whole genome shotgun (WGS) entry which is preliminary data.</text>
</comment>
<name>A0A1E3BM78_ASPCR</name>
<evidence type="ECO:0000313" key="7">
    <source>
        <dbReference type="EMBL" id="ODM21997.1"/>
    </source>
</evidence>
<keyword evidence="3 5" id="KW-1133">Transmembrane helix</keyword>
<protein>
    <recommendedName>
        <fullName evidence="6">MARVEL domain-containing protein</fullName>
    </recommendedName>
</protein>
<evidence type="ECO:0000256" key="5">
    <source>
        <dbReference type="SAM" id="Phobius"/>
    </source>
</evidence>
<reference evidence="7 8" key="1">
    <citation type="journal article" date="2016" name="BMC Genomics">
        <title>Comparative genomic and transcriptomic analyses of the Fuzhuan brick tea-fermentation fungus Aspergillus cristatus.</title>
        <authorList>
            <person name="Ge Y."/>
            <person name="Wang Y."/>
            <person name="Liu Y."/>
            <person name="Tan Y."/>
            <person name="Ren X."/>
            <person name="Zhang X."/>
            <person name="Hyde K.D."/>
            <person name="Liu Y."/>
            <person name="Liu Z."/>
        </authorList>
    </citation>
    <scope>NUCLEOTIDE SEQUENCE [LARGE SCALE GENOMIC DNA]</scope>
    <source>
        <strain evidence="7 8">GZAAS20.1005</strain>
    </source>
</reference>
<dbReference type="OrthoDB" id="2117453at2759"/>
<evidence type="ECO:0000256" key="1">
    <source>
        <dbReference type="ARBA" id="ARBA00004141"/>
    </source>
</evidence>
<dbReference type="PANTHER" id="PTHR37451">
    <property type="entry name" value="MARVEL DOMAIN"/>
    <property type="match status" value="1"/>
</dbReference>
<dbReference type="InterPro" id="IPR008253">
    <property type="entry name" value="Marvel"/>
</dbReference>
<organism evidence="7 8">
    <name type="scientific">Aspergillus cristatus</name>
    <name type="common">Chinese Fuzhuan brick tea-fermentation fungus</name>
    <name type="synonym">Eurotium cristatum</name>
    <dbReference type="NCBI Taxonomy" id="573508"/>
    <lineage>
        <taxon>Eukaryota</taxon>
        <taxon>Fungi</taxon>
        <taxon>Dikarya</taxon>
        <taxon>Ascomycota</taxon>
        <taxon>Pezizomycotina</taxon>
        <taxon>Eurotiomycetes</taxon>
        <taxon>Eurotiomycetidae</taxon>
        <taxon>Eurotiales</taxon>
        <taxon>Aspergillaceae</taxon>
        <taxon>Aspergillus</taxon>
        <taxon>Aspergillus subgen. Aspergillus</taxon>
    </lineage>
</organism>
<evidence type="ECO:0000313" key="8">
    <source>
        <dbReference type="Proteomes" id="UP000094569"/>
    </source>
</evidence>
<keyword evidence="2 5" id="KW-0812">Transmembrane</keyword>
<evidence type="ECO:0000259" key="6">
    <source>
        <dbReference type="Pfam" id="PF01284"/>
    </source>
</evidence>
<dbReference type="Pfam" id="PF01284">
    <property type="entry name" value="MARVEL"/>
    <property type="match status" value="1"/>
</dbReference>
<comment type="subcellular location">
    <subcellularLocation>
        <location evidence="1">Membrane</location>
        <topology evidence="1">Multi-pass membrane protein</topology>
    </subcellularLocation>
</comment>
<sequence length="164" mass="17626">MASRITWIHPVRAIQVLLGIAVFGLIIYVLSVYKYDSVSEFMLFNGIWTGFFATPYLALAPIHFAKLSHRVVVPVVETSTMILWLVGVILLGIDLPSSKECKSAGCEATLAVVVIAAVECALFAVTAVRAIRSSVQAHLRTAARAQQPAPEAEASGANRAMESV</sequence>
<feature type="transmembrane region" description="Helical" evidence="5">
    <location>
        <begin position="41"/>
        <end position="59"/>
    </location>
</feature>